<protein>
    <recommendedName>
        <fullName evidence="2 7">Glutamate racemase</fullName>
        <ecNumber evidence="2 7">5.1.1.3</ecNumber>
    </recommendedName>
</protein>
<organism evidence="8 9">
    <name type="scientific">Neptunomonas japonica JAMM 1380</name>
    <dbReference type="NCBI Taxonomy" id="1441457"/>
    <lineage>
        <taxon>Bacteria</taxon>
        <taxon>Pseudomonadati</taxon>
        <taxon>Pseudomonadota</taxon>
        <taxon>Gammaproteobacteria</taxon>
        <taxon>Oceanospirillales</taxon>
        <taxon>Oceanospirillaceae</taxon>
        <taxon>Neptunomonas</taxon>
    </lineage>
</organism>
<dbReference type="GO" id="GO:0008881">
    <property type="term" value="F:glutamate racemase activity"/>
    <property type="evidence" value="ECO:0007669"/>
    <property type="project" value="UniProtKB-UniRule"/>
</dbReference>
<dbReference type="InterPro" id="IPR004391">
    <property type="entry name" value="Glu_race"/>
</dbReference>
<feature type="binding site" evidence="7">
    <location>
        <begin position="91"/>
        <end position="92"/>
    </location>
    <ligand>
        <name>substrate</name>
    </ligand>
</feature>
<feature type="binding site" evidence="7">
    <location>
        <begin position="27"/>
        <end position="28"/>
    </location>
    <ligand>
        <name>substrate</name>
    </ligand>
</feature>
<dbReference type="InterPro" id="IPR001920">
    <property type="entry name" value="Asp/Glu_race"/>
</dbReference>
<dbReference type="Gene3D" id="3.40.50.1860">
    <property type="match status" value="2"/>
</dbReference>
<evidence type="ECO:0000256" key="5">
    <source>
        <dbReference type="ARBA" id="ARBA00023235"/>
    </source>
</evidence>
<feature type="binding site" evidence="7">
    <location>
        <begin position="59"/>
        <end position="60"/>
    </location>
    <ligand>
        <name>substrate</name>
    </ligand>
</feature>
<proteinExistence type="inferred from homology"/>
<dbReference type="NCBIfam" id="TIGR00067">
    <property type="entry name" value="glut_race"/>
    <property type="match status" value="1"/>
</dbReference>
<accession>A0A7R6PGJ7</accession>
<dbReference type="KEGG" id="njp:NEJAP_1862"/>
<evidence type="ECO:0000256" key="6">
    <source>
        <dbReference type="ARBA" id="ARBA00023316"/>
    </source>
</evidence>
<dbReference type="EMBL" id="AP014546">
    <property type="protein sequence ID" value="BBB29812.1"/>
    <property type="molecule type" value="Genomic_DNA"/>
</dbReference>
<evidence type="ECO:0000256" key="7">
    <source>
        <dbReference type="HAMAP-Rule" id="MF_00258"/>
    </source>
</evidence>
<keyword evidence="3 7" id="KW-0133">Cell shape</keyword>
<dbReference type="PROSITE" id="PS00923">
    <property type="entry name" value="ASP_GLU_RACEMASE_1"/>
    <property type="match status" value="1"/>
</dbReference>
<dbReference type="FunFam" id="3.40.50.1860:FF:000001">
    <property type="entry name" value="Glutamate racemase"/>
    <property type="match status" value="1"/>
</dbReference>
<dbReference type="AlphaFoldDB" id="A0A7R6PGJ7"/>
<dbReference type="PROSITE" id="PS00924">
    <property type="entry name" value="ASP_GLU_RACEMASE_2"/>
    <property type="match status" value="1"/>
</dbReference>
<feature type="binding site" evidence="7">
    <location>
        <begin position="201"/>
        <end position="202"/>
    </location>
    <ligand>
        <name>substrate</name>
    </ligand>
</feature>
<gene>
    <name evidence="7 8" type="primary">murI</name>
    <name evidence="8" type="ORF">NEJAP_1862</name>
</gene>
<comment type="pathway">
    <text evidence="7">Cell wall biogenesis; peptidoglycan biosynthesis.</text>
</comment>
<dbReference type="InterPro" id="IPR015942">
    <property type="entry name" value="Asp/Glu/hydantoin_racemase"/>
</dbReference>
<evidence type="ECO:0000313" key="9">
    <source>
        <dbReference type="Proteomes" id="UP000595332"/>
    </source>
</evidence>
<name>A0A7R6PGJ7_9GAMM</name>
<dbReference type="PANTHER" id="PTHR21198:SF3">
    <property type="entry name" value="GLUTAMATE RACEMASE"/>
    <property type="match status" value="1"/>
</dbReference>
<feature type="active site" description="Proton donor/acceptor" evidence="7">
    <location>
        <position position="200"/>
    </location>
</feature>
<keyword evidence="9" id="KW-1185">Reference proteome</keyword>
<dbReference type="InterPro" id="IPR033134">
    <property type="entry name" value="Asp/Glu_racemase_AS_2"/>
</dbReference>
<evidence type="ECO:0000313" key="8">
    <source>
        <dbReference type="EMBL" id="BBB29812.1"/>
    </source>
</evidence>
<dbReference type="RefSeq" id="WP_201347040.1">
    <property type="nucleotide sequence ID" value="NZ_AP014546.1"/>
</dbReference>
<dbReference type="GO" id="GO:0009252">
    <property type="term" value="P:peptidoglycan biosynthetic process"/>
    <property type="evidence" value="ECO:0007669"/>
    <property type="project" value="UniProtKB-UniRule"/>
</dbReference>
<comment type="function">
    <text evidence="7">Provides the (R)-glutamate required for cell wall biosynthesis.</text>
</comment>
<reference evidence="8 9" key="1">
    <citation type="journal article" date="2008" name="Int. J. Syst. Evol. Microbiol.">
        <title>Neptunomonas japonica sp. nov., an Osedax japonicus symbiont-like bacterium isolated from sediment adjacent to sperm whale carcasses off Kagoshima, Japan.</title>
        <authorList>
            <person name="Miyazaki M."/>
            <person name="Nogi Y."/>
            <person name="Fujiwara Y."/>
            <person name="Kawato M."/>
            <person name="Kubokawa K."/>
            <person name="Horikoshi K."/>
        </authorList>
    </citation>
    <scope>NUCLEOTIDE SEQUENCE [LARGE SCALE GENOMIC DNA]</scope>
    <source>
        <strain evidence="8 9">JAMM 1380</strain>
    </source>
</reference>
<dbReference type="InterPro" id="IPR018187">
    <property type="entry name" value="Asp/Glu_racemase_AS_1"/>
</dbReference>
<evidence type="ECO:0000256" key="1">
    <source>
        <dbReference type="ARBA" id="ARBA00001602"/>
    </source>
</evidence>
<evidence type="ECO:0000256" key="4">
    <source>
        <dbReference type="ARBA" id="ARBA00022984"/>
    </source>
</evidence>
<keyword evidence="4 7" id="KW-0573">Peptidoglycan synthesis</keyword>
<keyword evidence="6 7" id="KW-0961">Cell wall biogenesis/degradation</keyword>
<comment type="similarity">
    <text evidence="7">Belongs to the aspartate/glutamate racemases family.</text>
</comment>
<dbReference type="EC" id="5.1.1.3" evidence="2 7"/>
<dbReference type="Pfam" id="PF01177">
    <property type="entry name" value="Asp_Glu_race"/>
    <property type="match status" value="1"/>
</dbReference>
<dbReference type="UniPathway" id="UPA00219"/>
<evidence type="ECO:0000256" key="2">
    <source>
        <dbReference type="ARBA" id="ARBA00013090"/>
    </source>
</evidence>
<feature type="active site" description="Proton donor/acceptor" evidence="7">
    <location>
        <position position="90"/>
    </location>
</feature>
<evidence type="ECO:0000256" key="3">
    <source>
        <dbReference type="ARBA" id="ARBA00022960"/>
    </source>
</evidence>
<dbReference type="HAMAP" id="MF_00258">
    <property type="entry name" value="Glu_racemase"/>
    <property type="match status" value="1"/>
</dbReference>
<dbReference type="Proteomes" id="UP000595332">
    <property type="component" value="Chromosome"/>
</dbReference>
<sequence length="284" mass="31221">MHRIPSEPKTNPQFGTAVSRRPIGVFDSGVGGLSIIKVIQQYLPNEDIVYIADQAFAPYGGQTEETITQRSQYLVNSLIEKNCKAIVIACNTATAVSIARLRATASIPIIGIEPGIKPAALRSETGVIGILATPQTLKSTAFLDLKERFTKNVNIESQACPRFVELIEKGVFYGDEVKSAVSDYVAPLLEKQADQIVLGCTHYSFLTNEISRLLQGKAAIIDTAHPVVVELERVLDKHHLINDSVLRNTLYFTSGDPYKSSRVMSQLLGNNVHVYALSKFFLEE</sequence>
<dbReference type="SUPFAM" id="SSF53681">
    <property type="entry name" value="Aspartate/glutamate racemase"/>
    <property type="match status" value="2"/>
</dbReference>
<dbReference type="GO" id="GO:0008360">
    <property type="term" value="P:regulation of cell shape"/>
    <property type="evidence" value="ECO:0007669"/>
    <property type="project" value="UniProtKB-KW"/>
</dbReference>
<dbReference type="GO" id="GO:0071555">
    <property type="term" value="P:cell wall organization"/>
    <property type="evidence" value="ECO:0007669"/>
    <property type="project" value="UniProtKB-KW"/>
</dbReference>
<comment type="catalytic activity">
    <reaction evidence="1 7">
        <text>L-glutamate = D-glutamate</text>
        <dbReference type="Rhea" id="RHEA:12813"/>
        <dbReference type="ChEBI" id="CHEBI:29985"/>
        <dbReference type="ChEBI" id="CHEBI:29986"/>
        <dbReference type="EC" id="5.1.1.3"/>
    </reaction>
</comment>
<dbReference type="PANTHER" id="PTHR21198">
    <property type="entry name" value="GLUTAMATE RACEMASE"/>
    <property type="match status" value="1"/>
</dbReference>
<keyword evidence="5 7" id="KW-0413">Isomerase</keyword>